<comment type="caution">
    <text evidence="13">The sequence shown here is derived from an EMBL/GenBank/DDBJ whole genome shotgun (WGS) entry which is preliminary data.</text>
</comment>
<comment type="similarity">
    <text evidence="9">Belongs to the TER reductase family.</text>
</comment>
<accession>A0ABQ1QYL7</accession>
<comment type="pathway">
    <text evidence="9">Lipid metabolism; fatty acid biosynthesis.</text>
</comment>
<evidence type="ECO:0000259" key="11">
    <source>
        <dbReference type="Pfam" id="PF12241"/>
    </source>
</evidence>
<reference evidence="14" key="1">
    <citation type="journal article" date="2019" name="Int. J. Syst. Evol. Microbiol.">
        <title>The Global Catalogue of Microorganisms (GCM) 10K type strain sequencing project: providing services to taxonomists for standard genome sequencing and annotation.</title>
        <authorList>
            <consortium name="The Broad Institute Genomics Platform"/>
            <consortium name="The Broad Institute Genome Sequencing Center for Infectious Disease"/>
            <person name="Wu L."/>
            <person name="Ma J."/>
        </authorList>
    </citation>
    <scope>NUCLEOTIDE SEQUENCE [LARGE SCALE GENOMIC DNA]</scope>
    <source>
        <strain evidence="14">CGMCC 1.12923</strain>
    </source>
</reference>
<dbReference type="InterPro" id="IPR010758">
    <property type="entry name" value="Trans-2-enoyl-CoA_reductase"/>
</dbReference>
<evidence type="ECO:0000256" key="3">
    <source>
        <dbReference type="ARBA" id="ARBA00022832"/>
    </source>
</evidence>
<dbReference type="InterPro" id="IPR024910">
    <property type="entry name" value="Enoyl-CoA_Rdtase_cat_dom"/>
</dbReference>
<dbReference type="HAMAP" id="MF_01838">
    <property type="entry name" value="FabV_reductase"/>
    <property type="match status" value="1"/>
</dbReference>
<proteinExistence type="inferred from homology"/>
<evidence type="ECO:0000256" key="1">
    <source>
        <dbReference type="ARBA" id="ARBA00011245"/>
    </source>
</evidence>
<feature type="binding site" evidence="9">
    <location>
        <begin position="85"/>
        <end position="86"/>
    </location>
    <ligand>
        <name>NAD(+)</name>
        <dbReference type="ChEBI" id="CHEBI:57540"/>
    </ligand>
</feature>
<dbReference type="InterPro" id="IPR024906">
    <property type="entry name" value="Eno_Rdtase_FAD-bd_dom"/>
</dbReference>
<comment type="function">
    <text evidence="9">Involved in the final reduction of the elongation cycle of fatty acid synthesis (FAS II). Catalyzes the reduction of a carbon-carbon double bond in an enoyl moiety that is covalently linked to an acyl carrier protein (ACP).</text>
</comment>
<name>A0ABQ1QYL7_9ALTE</name>
<evidence type="ECO:0000256" key="2">
    <source>
        <dbReference type="ARBA" id="ARBA00022516"/>
    </source>
</evidence>
<comment type="catalytic activity">
    <reaction evidence="9">
        <text>a 2,3-saturated acyl-[ACP] + NAD(+) = a (2E)-enoyl-[ACP] + NADH + H(+)</text>
        <dbReference type="Rhea" id="RHEA:10240"/>
        <dbReference type="Rhea" id="RHEA-COMP:9925"/>
        <dbReference type="Rhea" id="RHEA-COMP:9926"/>
        <dbReference type="ChEBI" id="CHEBI:15378"/>
        <dbReference type="ChEBI" id="CHEBI:57540"/>
        <dbReference type="ChEBI" id="CHEBI:57945"/>
        <dbReference type="ChEBI" id="CHEBI:78784"/>
        <dbReference type="ChEBI" id="CHEBI:78785"/>
        <dbReference type="EC" id="1.3.1.9"/>
    </reaction>
</comment>
<feature type="active site" description="Proton donor" evidence="9">
    <location>
        <position position="246"/>
    </location>
</feature>
<keyword evidence="6 9" id="KW-0443">Lipid metabolism</keyword>
<dbReference type="Pfam" id="PF07055">
    <property type="entry name" value="Eno-Rase_FAD_bd"/>
    <property type="match status" value="1"/>
</dbReference>
<feature type="domain" description="Trans-2-enoyl-CoA reductase-like NAD(P)H binding" evidence="12">
    <location>
        <begin position="13"/>
        <end position="91"/>
    </location>
</feature>
<feature type="site" description="Plays an important role in discriminating NADH against NADPH" evidence="9">
    <location>
        <position position="86"/>
    </location>
</feature>
<feature type="binding site" evidence="9">
    <location>
        <begin position="284"/>
        <end position="286"/>
    </location>
    <ligand>
        <name>NAD(+)</name>
        <dbReference type="ChEBI" id="CHEBI:57540"/>
    </ligand>
</feature>
<feature type="binding site" evidence="9">
    <location>
        <position position="236"/>
    </location>
    <ligand>
        <name>substrate</name>
    </ligand>
</feature>
<feature type="binding site" evidence="9">
    <location>
        <begin position="59"/>
        <end position="64"/>
    </location>
    <ligand>
        <name>NAD(+)</name>
        <dbReference type="ChEBI" id="CHEBI:57540"/>
    </ligand>
</feature>
<dbReference type="EC" id="1.3.1.9" evidence="9"/>
<dbReference type="PANTHER" id="PTHR37480:SF1">
    <property type="entry name" value="ENOYL-[ACYL-CARRIER-PROTEIN] REDUCTASE [NADH]"/>
    <property type="match status" value="1"/>
</dbReference>
<dbReference type="Pfam" id="PF12242">
    <property type="entry name" value="Eno-Rase_NADH_b"/>
    <property type="match status" value="1"/>
</dbReference>
<evidence type="ECO:0000313" key="13">
    <source>
        <dbReference type="EMBL" id="GGD48697.1"/>
    </source>
</evidence>
<gene>
    <name evidence="9 13" type="primary">fabV</name>
    <name evidence="13" type="ORF">GCM10011357_00780</name>
</gene>
<dbReference type="NCBIfam" id="NF010177">
    <property type="entry name" value="PRK13656.1"/>
    <property type="match status" value="1"/>
</dbReference>
<evidence type="ECO:0000259" key="12">
    <source>
        <dbReference type="Pfam" id="PF12242"/>
    </source>
</evidence>
<evidence type="ECO:0000313" key="14">
    <source>
        <dbReference type="Proteomes" id="UP000614272"/>
    </source>
</evidence>
<feature type="binding site" evidence="9">
    <location>
        <begin position="122"/>
        <end position="123"/>
    </location>
    <ligand>
        <name>NAD(+)</name>
        <dbReference type="ChEBI" id="CHEBI:57540"/>
    </ligand>
</feature>
<evidence type="ECO:0000256" key="7">
    <source>
        <dbReference type="ARBA" id="ARBA00023160"/>
    </source>
</evidence>
<feature type="binding site" evidence="9">
    <location>
        <begin position="150"/>
        <end position="151"/>
    </location>
    <ligand>
        <name>NAD(+)</name>
        <dbReference type="ChEBI" id="CHEBI:57540"/>
    </ligand>
</feature>
<sequence length="403" mass="44656">MPPISFEGIFIMVIQPKIRGFICTNAHPVGCATNVKKQIAYISNQQQPDDGPKNVLVLGCSTGYGLASRITAAFGYGAKTLGVCFEKPPTERKTGTAGWYNTAAFHQQAHDAGLYAKTINGDAFSNEIKAEVIEAIKADMGKVDLVVYSLASPRRTDPNTGETFKSVLKPVGQGYTTKTYDTDKDRVHEIELEPATQEEIDHTIKVMGGEDWEMWLDALDEADLLADGCRTTAYTYIGKELTWPIYGHATIGKAKEDLDRAASAINASKADKQVKAYVSSLKALVTQASSAIPVMPLYISLIYKVMKEEGTHEGCIEQIQGLFAEKLFAPNPQTDEANRLRMDDKETNEQTQAKIKALWDQVTQENFHQLSDYEGYHQEFLHLFGFGFDDVDYDADVDPLAQW</sequence>
<comment type="subunit">
    <text evidence="1 9">Monomer.</text>
</comment>
<dbReference type="Proteomes" id="UP000614272">
    <property type="component" value="Unassembled WGS sequence"/>
</dbReference>
<feature type="domain" description="Enoyl reductase FAD binding" evidence="10">
    <location>
        <begin position="334"/>
        <end position="397"/>
    </location>
</feature>
<keyword evidence="3 9" id="KW-0276">Fatty acid metabolism</keyword>
<evidence type="ECO:0000256" key="8">
    <source>
        <dbReference type="ARBA" id="ARBA00048302"/>
    </source>
</evidence>
<dbReference type="NCBIfam" id="NF043048">
    <property type="entry name" value="EnoyACPredFabV"/>
    <property type="match status" value="1"/>
</dbReference>
<comment type="catalytic activity">
    <reaction evidence="8">
        <text>a 2,3-saturated acyl-CoA + NAD(+) = a (2E)-enoyl-CoA + NADH + H(+)</text>
        <dbReference type="Rhea" id="RHEA:18177"/>
        <dbReference type="ChEBI" id="CHEBI:15378"/>
        <dbReference type="ChEBI" id="CHEBI:57540"/>
        <dbReference type="ChEBI" id="CHEBI:57945"/>
        <dbReference type="ChEBI" id="CHEBI:58856"/>
        <dbReference type="ChEBI" id="CHEBI:65111"/>
        <dbReference type="EC" id="1.3.1.44"/>
    </reaction>
</comment>
<keyword evidence="14" id="KW-1185">Reference proteome</keyword>
<keyword evidence="5 9" id="KW-0520">NAD</keyword>
<keyword evidence="7 9" id="KW-0275">Fatty acid biosynthesis</keyword>
<evidence type="ECO:0000256" key="4">
    <source>
        <dbReference type="ARBA" id="ARBA00023002"/>
    </source>
</evidence>
<feature type="binding site" evidence="9">
    <location>
        <position position="255"/>
    </location>
    <ligand>
        <name>NAD(+)</name>
        <dbReference type="ChEBI" id="CHEBI:57540"/>
    </ligand>
</feature>
<keyword evidence="2 9" id="KW-0444">Lipid biosynthesis</keyword>
<keyword evidence="4 9" id="KW-0560">Oxidoreductase</keyword>
<dbReference type="Pfam" id="PF12241">
    <property type="entry name" value="Enoyl_reductase"/>
    <property type="match status" value="1"/>
</dbReference>
<protein>
    <recommendedName>
        <fullName evidence="9">Enoyl-[acyl-carrier-protein] reductase [NADH]</fullName>
        <shortName evidence="9">ENR</shortName>
        <ecNumber evidence="9">1.3.1.9</ecNumber>
    </recommendedName>
</protein>
<evidence type="ECO:0000256" key="5">
    <source>
        <dbReference type="ARBA" id="ARBA00023027"/>
    </source>
</evidence>
<dbReference type="InterPro" id="IPR050048">
    <property type="entry name" value="FabV-like_NADH_b"/>
</dbReference>
<evidence type="ECO:0000256" key="6">
    <source>
        <dbReference type="ARBA" id="ARBA00023098"/>
    </source>
</evidence>
<evidence type="ECO:0000259" key="10">
    <source>
        <dbReference type="Pfam" id="PF07055"/>
    </source>
</evidence>
<dbReference type="EMBL" id="BMGJ01000001">
    <property type="protein sequence ID" value="GGD48697.1"/>
    <property type="molecule type" value="Genomic_DNA"/>
</dbReference>
<organism evidence="13 14">
    <name type="scientific">Lacimicrobium alkaliphilum</name>
    <dbReference type="NCBI Taxonomy" id="1526571"/>
    <lineage>
        <taxon>Bacteria</taxon>
        <taxon>Pseudomonadati</taxon>
        <taxon>Pseudomonadota</taxon>
        <taxon>Gammaproteobacteria</taxon>
        <taxon>Alteromonadales</taxon>
        <taxon>Alteromonadaceae</taxon>
        <taxon>Lacimicrobium</taxon>
    </lineage>
</organism>
<feature type="domain" description="Trans-2-enoyl-CoA reductase catalytic" evidence="11">
    <location>
        <begin position="93"/>
        <end position="328"/>
    </location>
</feature>
<evidence type="ECO:0000256" key="9">
    <source>
        <dbReference type="HAMAP-Rule" id="MF_01838"/>
    </source>
</evidence>
<dbReference type="PANTHER" id="PTHR37480">
    <property type="entry name" value="ENOYL-[ACYL-CARRIER-PROTEIN] REDUCTASE [NADH]"/>
    <property type="match status" value="1"/>
</dbReference>
<dbReference type="Gene3D" id="3.40.50.720">
    <property type="entry name" value="NAD(P)-binding Rossmann-like Domain"/>
    <property type="match status" value="1"/>
</dbReference>